<dbReference type="Gene3D" id="3.40.50.300">
    <property type="entry name" value="P-loop containing nucleotide triphosphate hydrolases"/>
    <property type="match status" value="1"/>
</dbReference>
<feature type="domain" description="Terminase large subunit-like endonuclease" evidence="2">
    <location>
        <begin position="257"/>
        <end position="399"/>
    </location>
</feature>
<evidence type="ECO:0000313" key="3">
    <source>
        <dbReference type="EMBL" id="DAD92563.1"/>
    </source>
</evidence>
<evidence type="ECO:0000259" key="2">
    <source>
        <dbReference type="Pfam" id="PF20441"/>
    </source>
</evidence>
<proteinExistence type="predicted"/>
<dbReference type="PANTHER" id="PTHR41287:SF1">
    <property type="entry name" value="PROTEIN YMFN"/>
    <property type="match status" value="1"/>
</dbReference>
<organism evidence="3">
    <name type="scientific">Siphoviridae sp. ctUse40</name>
    <dbReference type="NCBI Taxonomy" id="2826356"/>
    <lineage>
        <taxon>Viruses</taxon>
        <taxon>Duplodnaviria</taxon>
        <taxon>Heunggongvirae</taxon>
        <taxon>Uroviricota</taxon>
        <taxon>Caudoviricetes</taxon>
    </lineage>
</organism>
<dbReference type="InterPro" id="IPR027417">
    <property type="entry name" value="P-loop_NTPase"/>
</dbReference>
<feature type="domain" description="Terminase large subunit-like ATPase" evidence="1">
    <location>
        <begin position="71"/>
        <end position="244"/>
    </location>
</feature>
<dbReference type="EMBL" id="BK015139">
    <property type="protein sequence ID" value="DAD92563.1"/>
    <property type="molecule type" value="Genomic_DNA"/>
</dbReference>
<dbReference type="Pfam" id="PF20441">
    <property type="entry name" value="TerL_nuclease"/>
    <property type="match status" value="1"/>
</dbReference>
<dbReference type="PANTHER" id="PTHR41287">
    <property type="match status" value="1"/>
</dbReference>
<dbReference type="Pfam" id="PF03354">
    <property type="entry name" value="TerL_ATPase"/>
    <property type="match status" value="1"/>
</dbReference>
<sequence>MVENYKTRFPKDVQIYIDKIESCPSVVNNERLLLVEYLKDIFKNEELVYSEEQIAKYFSYEKYFPYGLFEWERFLFVLHYCVFRKDGLPRWSDLFIYMGRGGGKNYYLSWEDWCAITPTHGIKEYDIDICATSEEQAMTSFNEIYNILENNIKYKKVLEQNFHWTKTEIRNKKTNSTIKFRTNNAKSKDGLRSGALNFDEYHAYETYDNIRVFTTGLGKKENPRTTITTTDGEVRGGPLDKKKEQALDVLNRRTPDNGLLVFMCKLDDEKEVEDINMWQKANPSLEYRPSLLEQMKKEYVDYVQDPIGNSSFMTKRMNIPKMAMESQVTSWENILATGQITDENGNVITREVPDLSGMSCVAGIDFSSFDDFASACLTFKKDGTYYCIKHTWICSRSRDLPRIKPPLKDWERAGLLTFIDEPEISPYIITDWLQVQKQKYNIVKVGADHYRFIDIAKALKDIGFDVEDKERVKRVRPSDIMMTVNTISSAFNTHNVVWGDDPLMRWATWNAKLEPRQNNNYVYGKIEPKSRKTDPFMAFVHSMVLTLDIELEESNVVFMPIIKF</sequence>
<dbReference type="GO" id="GO:0004519">
    <property type="term" value="F:endonuclease activity"/>
    <property type="evidence" value="ECO:0007669"/>
    <property type="project" value="InterPro"/>
</dbReference>
<name>A0A8S5NEN8_9CAUD</name>
<dbReference type="InterPro" id="IPR046462">
    <property type="entry name" value="TerL_nuclease"/>
</dbReference>
<protein>
    <submittedName>
        <fullName evidence="3">Large Terminase</fullName>
    </submittedName>
</protein>
<dbReference type="InterPro" id="IPR005021">
    <property type="entry name" value="Terminase_largesu-like"/>
</dbReference>
<accession>A0A8S5NEN8</accession>
<evidence type="ECO:0000259" key="1">
    <source>
        <dbReference type="Pfam" id="PF03354"/>
    </source>
</evidence>
<dbReference type="InterPro" id="IPR046461">
    <property type="entry name" value="TerL_ATPase"/>
</dbReference>
<reference evidence="3" key="1">
    <citation type="journal article" date="2021" name="Proc. Natl. Acad. Sci. U.S.A.">
        <title>A Catalog of Tens of Thousands of Viruses from Human Metagenomes Reveals Hidden Associations with Chronic Diseases.</title>
        <authorList>
            <person name="Tisza M.J."/>
            <person name="Buck C.B."/>
        </authorList>
    </citation>
    <scope>NUCLEOTIDE SEQUENCE</scope>
    <source>
        <strain evidence="3">CtUse40</strain>
    </source>
</reference>